<dbReference type="OrthoDB" id="5966728at2759"/>
<feature type="compositionally biased region" description="Polar residues" evidence="1">
    <location>
        <begin position="1026"/>
        <end position="1039"/>
    </location>
</feature>
<dbReference type="AlphaFoldDB" id="A0A8J1TMB7"/>
<protein>
    <submittedName>
        <fullName evidence="2">Uncharacterized protein</fullName>
    </submittedName>
</protein>
<accession>A0A8J1TMB7</accession>
<feature type="region of interest" description="Disordered" evidence="1">
    <location>
        <begin position="1007"/>
        <end position="1074"/>
    </location>
</feature>
<feature type="compositionally biased region" description="Polar residues" evidence="1">
    <location>
        <begin position="934"/>
        <end position="945"/>
    </location>
</feature>
<evidence type="ECO:0000256" key="1">
    <source>
        <dbReference type="SAM" id="MobiDB-lite"/>
    </source>
</evidence>
<feature type="compositionally biased region" description="Basic residues" evidence="1">
    <location>
        <begin position="761"/>
        <end position="779"/>
    </location>
</feature>
<organism evidence="2 3">
    <name type="scientific">Owenia fusiformis</name>
    <name type="common">Polychaete worm</name>
    <dbReference type="NCBI Taxonomy" id="6347"/>
    <lineage>
        <taxon>Eukaryota</taxon>
        <taxon>Metazoa</taxon>
        <taxon>Spiralia</taxon>
        <taxon>Lophotrochozoa</taxon>
        <taxon>Annelida</taxon>
        <taxon>Polychaeta</taxon>
        <taxon>Sedentaria</taxon>
        <taxon>Canalipalpata</taxon>
        <taxon>Sabellida</taxon>
        <taxon>Oweniida</taxon>
        <taxon>Oweniidae</taxon>
        <taxon>Owenia</taxon>
    </lineage>
</organism>
<name>A0A8J1TMB7_OWEFU</name>
<feature type="compositionally biased region" description="Basic and acidic residues" evidence="1">
    <location>
        <begin position="946"/>
        <end position="956"/>
    </location>
</feature>
<feature type="region of interest" description="Disordered" evidence="1">
    <location>
        <begin position="333"/>
        <end position="361"/>
    </location>
</feature>
<proteinExistence type="predicted"/>
<sequence length="1241" mass="136856">MDIAEKNVEENTRYSFLLGCALRNQDPDQFLQVYDTIVPKDCDPEQVDLIKDEARKISELPEKDFNHLVSNARDYSLARSAPVTPGDNKVNPVESQSRSDIRDTTSDISNSVTSNNMTTNSLTDHSDLSGIKYIDDDEDSGGATSPKVSLKSLERTSRNMSRKWSDMSVDSGVCNSSKTTIGSASDADLDIDENEQRGVFDYFPSTKETPEDEKPVMYNRAGYVNKRPVEIRSSNTHIVNSHDKAYDVGFNADEEIPVDDSPRSISSDHDFRTSRSMSDGPRSTEMKTFRVTNNTYDEVLNIEDSDDDLKSVNVHDRLYGKHNDYAHMQTEEGEDYEFDEDRPVKSNGPMKLTGPKLSSDQEISFSKKNYSIPRINHNSLNKNLSNRSGNPDVDTAVTFPLNQTNAYINQRRYGDPSSRMPSSTSSDSVRIEKTIVPNIKEVNNPPFPSGKDHHMQAIQQRVNDIYDKPITKDVPNLPQGEPIATGNPLELGMATDPNKKKKKKKKTASKDDSYSGELDKSGNHESTDLNGNPIEGLQYGSKAARSKGGRLENEHSRIPSTLSQIEGYQLGKTQIRDMDSTTTNDAKNEYEKKKIRQQRKKDKKNEQIKVAKDLPGNVGTQNMDKLLEFIGEKPKANGPNNLGTSGKVKSKKHKEKKGVELVGGGGSDNGDDATESKGSSEASEGKHKDTISECSSSGSGTNNSDNMKDNLSDKPASIGDGNRSDVISEVLDSTNIDTPSYYIFTDIEPVPKVEEAFQKVDRKKKKHVTPHNNHTHNHHLSSYPSSHRTHPHQRDNFQHRDQIREKERNSTIPNPHVESEPPKRPTLAVRSITPPPSVEGQKERALSPSAFPALGGGRRNSTGTVTALEVQAPPSDSDVESVRSLPLPSDSIPPVISYAKIAASPKPKDKGPSAAMVKIIAQGTGNTERRHSVGSLNDSINSCKQQEGDSNEKKYSSQELPTTEIEAAARDSVRRKLTDMDNMAAPSVAPSIAKSMDIVSKPDFPTLSEVTQYRGPTSPPIGGSNVDLSNENTSKTPHISKSKSDDLVVAHSSASHSDIKDLEGKKTAEESNTSLTSSKSFTLGIKQKPKQSVVFLGNDKLTSPLNLGISFGFDDKELEALTLDSHQAPQENFTIESDIGNKDSGISFGGDQCIDVDNVATAYEALKMNGIVAPPRELSLCEKISQRTLPQMTSSERQVYYEKQRGNFNLEEMVKYLVKEWERTVELKEKSPNQVLAYTAA</sequence>
<reference evidence="2" key="1">
    <citation type="submission" date="2022-03" db="EMBL/GenBank/DDBJ databases">
        <authorList>
            <person name="Martin C."/>
        </authorList>
    </citation>
    <scope>NUCLEOTIDE SEQUENCE</scope>
</reference>
<feature type="compositionally biased region" description="Basic and acidic residues" evidence="1">
    <location>
        <begin position="603"/>
        <end position="612"/>
    </location>
</feature>
<dbReference type="Proteomes" id="UP000749559">
    <property type="component" value="Unassembled WGS sequence"/>
</dbReference>
<keyword evidence="3" id="KW-1185">Reference proteome</keyword>
<feature type="compositionally biased region" description="Basic and acidic residues" evidence="1">
    <location>
        <begin position="792"/>
        <end position="809"/>
    </location>
</feature>
<evidence type="ECO:0000313" key="3">
    <source>
        <dbReference type="Proteomes" id="UP000749559"/>
    </source>
</evidence>
<feature type="compositionally biased region" description="Basic and acidic residues" evidence="1">
    <location>
        <begin position="260"/>
        <end position="273"/>
    </location>
</feature>
<feature type="compositionally biased region" description="Low complexity" evidence="1">
    <location>
        <begin position="109"/>
        <end position="123"/>
    </location>
</feature>
<feature type="region of interest" description="Disordered" evidence="1">
    <location>
        <begin position="755"/>
        <end position="893"/>
    </location>
</feature>
<feature type="region of interest" description="Disordered" evidence="1">
    <location>
        <begin position="79"/>
        <end position="174"/>
    </location>
</feature>
<dbReference type="EMBL" id="CAIIXF020000012">
    <property type="protein sequence ID" value="CAH1802145.1"/>
    <property type="molecule type" value="Genomic_DNA"/>
</dbReference>
<feature type="region of interest" description="Disordered" evidence="1">
    <location>
        <begin position="921"/>
        <end position="970"/>
    </location>
</feature>
<feature type="region of interest" description="Disordered" evidence="1">
    <location>
        <begin position="254"/>
        <end position="286"/>
    </location>
</feature>
<gene>
    <name evidence="2" type="ORF">OFUS_LOCUS25859</name>
</gene>
<feature type="region of interest" description="Disordered" evidence="1">
    <location>
        <begin position="470"/>
        <end position="725"/>
    </location>
</feature>
<feature type="compositionally biased region" description="Basic residues" evidence="1">
    <location>
        <begin position="593"/>
        <end position="602"/>
    </location>
</feature>
<comment type="caution">
    <text evidence="2">The sequence shown here is derived from an EMBL/GenBank/DDBJ whole genome shotgun (WGS) entry which is preliminary data.</text>
</comment>
<feature type="compositionally biased region" description="Basic and acidic residues" evidence="1">
    <location>
        <begin position="625"/>
        <end position="635"/>
    </location>
</feature>
<feature type="compositionally biased region" description="Low complexity" evidence="1">
    <location>
        <begin position="695"/>
        <end position="704"/>
    </location>
</feature>
<feature type="compositionally biased region" description="Basic and acidic residues" evidence="1">
    <location>
        <begin position="1057"/>
        <end position="1069"/>
    </location>
</feature>
<feature type="compositionally biased region" description="Basic and acidic residues" evidence="1">
    <location>
        <begin position="508"/>
        <end position="527"/>
    </location>
</feature>
<evidence type="ECO:0000313" key="2">
    <source>
        <dbReference type="EMBL" id="CAH1802145.1"/>
    </source>
</evidence>